<gene>
    <name evidence="6" type="ORF">GQX73_g10135</name>
</gene>
<dbReference type="InParanoid" id="A0A7C8IKM4"/>
<dbReference type="PANTHER" id="PTHR31263">
    <property type="entry name" value="CELLULASE FAMILY PROTEIN (AFU_ORTHOLOGUE AFUA_5G14560)"/>
    <property type="match status" value="1"/>
</dbReference>
<dbReference type="SUPFAM" id="SSF51445">
    <property type="entry name" value="(Trans)glycosidases"/>
    <property type="match status" value="1"/>
</dbReference>
<dbReference type="OrthoDB" id="442731at2759"/>
<dbReference type="Pfam" id="PF00150">
    <property type="entry name" value="Cellulase"/>
    <property type="match status" value="1"/>
</dbReference>
<evidence type="ECO:0000256" key="4">
    <source>
        <dbReference type="RuleBase" id="RU361153"/>
    </source>
</evidence>
<protein>
    <recommendedName>
        <fullName evidence="5">Glycoside hydrolase family 5 domain-containing protein</fullName>
    </recommendedName>
</protein>
<evidence type="ECO:0000259" key="5">
    <source>
        <dbReference type="Pfam" id="PF00150"/>
    </source>
</evidence>
<evidence type="ECO:0000313" key="7">
    <source>
        <dbReference type="Proteomes" id="UP000481858"/>
    </source>
</evidence>
<sequence>MFQLALIAFLVIGGFVSYVWKAEAALKRPWIPDAGAELFSQRPLPPFIEESSITTYTMPLRTKGRDIVDTVGRRFKLASVNWYGGSDELFIPGGLDIQHRSVIAASVRTLGFNSVRLPYSDEMVIANPHIDDRHLTANPDLFGQRALDIFAAVVEALTDAGIAVIVNNHITTATWCCGADPCDASWSNDHLGPLCRIRQSEEDWIQHWETVMERFVGNPYVIGADLRNEVRGVWGTMPWGRWADAAEKCGNRLLKMNRDWLVVVEGTESGNDLTGARTRPVVLDVPDRVVYSAHVYAWSGWGSREGRYAKRSYASFIQAMRKNWAYLVEGNMAPVWVGEFGAPRHPGEGDANYWSNLLRYLKRIDADFGYWAINPRKPHDNVKEGYSLIEDDWVTPILDYRMRDMTELIAGSGSQVTSDL</sequence>
<evidence type="ECO:0000256" key="3">
    <source>
        <dbReference type="ARBA" id="ARBA00023295"/>
    </source>
</evidence>
<dbReference type="GO" id="GO:0004553">
    <property type="term" value="F:hydrolase activity, hydrolyzing O-glycosyl compounds"/>
    <property type="evidence" value="ECO:0007669"/>
    <property type="project" value="InterPro"/>
</dbReference>
<dbReference type="AlphaFoldDB" id="A0A7C8IKM4"/>
<organism evidence="6 7">
    <name type="scientific">Xylaria multiplex</name>
    <dbReference type="NCBI Taxonomy" id="323545"/>
    <lineage>
        <taxon>Eukaryota</taxon>
        <taxon>Fungi</taxon>
        <taxon>Dikarya</taxon>
        <taxon>Ascomycota</taxon>
        <taxon>Pezizomycotina</taxon>
        <taxon>Sordariomycetes</taxon>
        <taxon>Xylariomycetidae</taxon>
        <taxon>Xylariales</taxon>
        <taxon>Xylariaceae</taxon>
        <taxon>Xylaria</taxon>
    </lineage>
</organism>
<keyword evidence="2 4" id="KW-0378">Hydrolase</keyword>
<evidence type="ECO:0000256" key="2">
    <source>
        <dbReference type="ARBA" id="ARBA00022801"/>
    </source>
</evidence>
<proteinExistence type="inferred from homology"/>
<keyword evidence="7" id="KW-1185">Reference proteome</keyword>
<dbReference type="EMBL" id="WUBL01000204">
    <property type="protein sequence ID" value="KAF2963443.1"/>
    <property type="molecule type" value="Genomic_DNA"/>
</dbReference>
<comment type="similarity">
    <text evidence="1 4">Belongs to the glycosyl hydrolase 5 (cellulase A) family.</text>
</comment>
<evidence type="ECO:0000313" key="6">
    <source>
        <dbReference type="EMBL" id="KAF2963443.1"/>
    </source>
</evidence>
<dbReference type="PANTHER" id="PTHR31263:SF0">
    <property type="entry name" value="CELLULASE FAMILY PROTEIN (AFU_ORTHOLOGUE AFUA_5G14560)"/>
    <property type="match status" value="1"/>
</dbReference>
<dbReference type="InterPro" id="IPR001547">
    <property type="entry name" value="Glyco_hydro_5"/>
</dbReference>
<feature type="domain" description="Glycoside hydrolase family 5" evidence="5">
    <location>
        <begin position="103"/>
        <end position="375"/>
    </location>
</feature>
<dbReference type="GO" id="GO:0000272">
    <property type="term" value="P:polysaccharide catabolic process"/>
    <property type="evidence" value="ECO:0007669"/>
    <property type="project" value="InterPro"/>
</dbReference>
<dbReference type="Proteomes" id="UP000481858">
    <property type="component" value="Unassembled WGS sequence"/>
</dbReference>
<accession>A0A7C8IKM4</accession>
<comment type="caution">
    <text evidence="6">The sequence shown here is derived from an EMBL/GenBank/DDBJ whole genome shotgun (WGS) entry which is preliminary data.</text>
</comment>
<reference evidence="6 7" key="1">
    <citation type="submission" date="2019-12" db="EMBL/GenBank/DDBJ databases">
        <title>Draft genome sequence of the ascomycete Xylaria multiplex DSM 110363.</title>
        <authorList>
            <person name="Buettner E."/>
            <person name="Kellner H."/>
        </authorList>
    </citation>
    <scope>NUCLEOTIDE SEQUENCE [LARGE SCALE GENOMIC DNA]</scope>
    <source>
        <strain evidence="6 7">DSM 110363</strain>
    </source>
</reference>
<evidence type="ECO:0000256" key="1">
    <source>
        <dbReference type="ARBA" id="ARBA00005641"/>
    </source>
</evidence>
<name>A0A7C8IKM4_9PEZI</name>
<keyword evidence="3 4" id="KW-0326">Glycosidase</keyword>
<dbReference type="Gene3D" id="3.20.20.80">
    <property type="entry name" value="Glycosidases"/>
    <property type="match status" value="1"/>
</dbReference>
<dbReference type="InterPro" id="IPR017853">
    <property type="entry name" value="GH"/>
</dbReference>